<name>A0A445AFG2_ARAHY</name>
<gene>
    <name evidence="1" type="ORF">Ahy_B02g058812</name>
</gene>
<proteinExistence type="predicted"/>
<accession>A0A445AFG2</accession>
<evidence type="ECO:0000313" key="1">
    <source>
        <dbReference type="EMBL" id="RYR25167.1"/>
    </source>
</evidence>
<reference evidence="1 2" key="1">
    <citation type="submission" date="2019-01" db="EMBL/GenBank/DDBJ databases">
        <title>Sequencing of cultivated peanut Arachis hypogaea provides insights into genome evolution and oil improvement.</title>
        <authorList>
            <person name="Chen X."/>
        </authorList>
    </citation>
    <scope>NUCLEOTIDE SEQUENCE [LARGE SCALE GENOMIC DNA]</scope>
    <source>
        <strain evidence="2">cv. Fuhuasheng</strain>
        <tissue evidence="1">Leaves</tissue>
    </source>
</reference>
<organism evidence="1 2">
    <name type="scientific">Arachis hypogaea</name>
    <name type="common">Peanut</name>
    <dbReference type="NCBI Taxonomy" id="3818"/>
    <lineage>
        <taxon>Eukaryota</taxon>
        <taxon>Viridiplantae</taxon>
        <taxon>Streptophyta</taxon>
        <taxon>Embryophyta</taxon>
        <taxon>Tracheophyta</taxon>
        <taxon>Spermatophyta</taxon>
        <taxon>Magnoliopsida</taxon>
        <taxon>eudicotyledons</taxon>
        <taxon>Gunneridae</taxon>
        <taxon>Pentapetalae</taxon>
        <taxon>rosids</taxon>
        <taxon>fabids</taxon>
        <taxon>Fabales</taxon>
        <taxon>Fabaceae</taxon>
        <taxon>Papilionoideae</taxon>
        <taxon>50 kb inversion clade</taxon>
        <taxon>dalbergioids sensu lato</taxon>
        <taxon>Dalbergieae</taxon>
        <taxon>Pterocarpus clade</taxon>
        <taxon>Arachis</taxon>
    </lineage>
</organism>
<dbReference type="AlphaFoldDB" id="A0A445AFG2"/>
<sequence>MLGTVVFPDKLMNSLNSKCLPLLRDFYRIRSYTSLAHLYKSLCRASRYNCYEMDGPLILHFV</sequence>
<evidence type="ECO:0000313" key="2">
    <source>
        <dbReference type="Proteomes" id="UP000289738"/>
    </source>
</evidence>
<comment type="caution">
    <text evidence="1">The sequence shown here is derived from an EMBL/GenBank/DDBJ whole genome shotgun (WGS) entry which is preliminary data.</text>
</comment>
<keyword evidence="2" id="KW-1185">Reference proteome</keyword>
<dbReference type="EMBL" id="SDMP01000012">
    <property type="protein sequence ID" value="RYR25167.1"/>
    <property type="molecule type" value="Genomic_DNA"/>
</dbReference>
<dbReference type="Proteomes" id="UP000289738">
    <property type="component" value="Chromosome B02"/>
</dbReference>
<protein>
    <submittedName>
        <fullName evidence="1">Uncharacterized protein</fullName>
    </submittedName>
</protein>